<organism evidence="2 3">
    <name type="scientific">Panagrolaimus superbus</name>
    <dbReference type="NCBI Taxonomy" id="310955"/>
    <lineage>
        <taxon>Eukaryota</taxon>
        <taxon>Metazoa</taxon>
        <taxon>Ecdysozoa</taxon>
        <taxon>Nematoda</taxon>
        <taxon>Chromadorea</taxon>
        <taxon>Rhabditida</taxon>
        <taxon>Tylenchina</taxon>
        <taxon>Panagrolaimomorpha</taxon>
        <taxon>Panagrolaimoidea</taxon>
        <taxon>Panagrolaimidae</taxon>
        <taxon>Panagrolaimus</taxon>
    </lineage>
</organism>
<evidence type="ECO:0000313" key="2">
    <source>
        <dbReference type="Proteomes" id="UP000887577"/>
    </source>
</evidence>
<feature type="region of interest" description="Disordered" evidence="1">
    <location>
        <begin position="1"/>
        <end position="111"/>
    </location>
</feature>
<name>A0A914Z1G9_9BILA</name>
<dbReference type="AlphaFoldDB" id="A0A914Z1G9"/>
<proteinExistence type="predicted"/>
<accession>A0A914Z1G9</accession>
<dbReference type="Proteomes" id="UP000887577">
    <property type="component" value="Unplaced"/>
</dbReference>
<evidence type="ECO:0000256" key="1">
    <source>
        <dbReference type="SAM" id="MobiDB-lite"/>
    </source>
</evidence>
<sequence length="218" mass="24567">MNRLLWLRDQGNPLSHPQDTLLASPQDTPLFPPQDNSLTLPQDTPLSLPQDTILASPQDTPLSLPQDVPSKHFSSAENIPDSRSDSKSPAPQSNTPETPVNNPPPSQTSTFSISANYLDNRRKNRSLSKLKNGLAVVYAQDPVTREPCFGEIYNYDVTEDRLSLKLLHLDEFDDVSHCYVVTSSEPVIVVSCESLLCPEPIPIYRRRRNYIRMPYWLP</sequence>
<feature type="compositionally biased region" description="Polar residues" evidence="1">
    <location>
        <begin position="34"/>
        <end position="63"/>
    </location>
</feature>
<dbReference type="WBParaSite" id="PSU_v2.g4113.t1">
    <property type="protein sequence ID" value="PSU_v2.g4113.t1"/>
    <property type="gene ID" value="PSU_v2.g4113"/>
</dbReference>
<keyword evidence="2" id="KW-1185">Reference proteome</keyword>
<reference evidence="3" key="1">
    <citation type="submission" date="2022-11" db="UniProtKB">
        <authorList>
            <consortium name="WormBaseParasite"/>
        </authorList>
    </citation>
    <scope>IDENTIFICATION</scope>
</reference>
<evidence type="ECO:0000313" key="3">
    <source>
        <dbReference type="WBParaSite" id="PSU_v2.g4113.t1"/>
    </source>
</evidence>
<protein>
    <submittedName>
        <fullName evidence="3">Uncharacterized protein</fullName>
    </submittedName>
</protein>
<feature type="compositionally biased region" description="Polar residues" evidence="1">
    <location>
        <begin position="12"/>
        <end position="27"/>
    </location>
</feature>